<dbReference type="AlphaFoldDB" id="A0A1H1PAA5"/>
<dbReference type="PANTHER" id="PTHR34853">
    <property type="match status" value="1"/>
</dbReference>
<evidence type="ECO:0000313" key="2">
    <source>
        <dbReference type="Proteomes" id="UP000182237"/>
    </source>
</evidence>
<protein>
    <submittedName>
        <fullName evidence="1">Secretory lipase</fullName>
    </submittedName>
</protein>
<gene>
    <name evidence="1" type="ORF">SAMN04488539_0955</name>
</gene>
<dbReference type="Gene3D" id="1.10.260.130">
    <property type="match status" value="1"/>
</dbReference>
<name>A0A1H1PAA5_9CORY</name>
<evidence type="ECO:0000313" key="1">
    <source>
        <dbReference type="EMBL" id="SDS07559.1"/>
    </source>
</evidence>
<dbReference type="STRING" id="1203190.GCA_000312345_01866"/>
<dbReference type="InterPro" id="IPR005152">
    <property type="entry name" value="Lipase_secreted"/>
</dbReference>
<sequence length="398" mass="42302">MNVLPTILRASVPYVADPLRRAPRSDPDFAPATWLAGVAPGTLLRSSEISPVGLHSRLNPASAHRISYVTTDTRGRVLTATGAVMRSRVPWAGNGPRPTVAFAPSTQGVAARCDPSFSCTVGFAVRTGPLDAIASYEQPVISLLIAAGADVVLSDYPRDPEDHVMLYGDHFSAARALADAVRAARELGVDSRVLGLWGFSQGGGAAAGWMEAPEYAPELQVAAAVIGAPPVHLPEVLGHLEGSFVAPLALYAVAGLAAWDEEIADELYAHLSPAGIAAAEEARTTCAVGTVLQHPWATTREWTTAGIAMTELLADLPATRRRLAELELGTRPPLNAPTRLWAGLDDSVVPYDGVARLARAWGVELDTRRPPRVGVSHSLPYFLHAPWDVRWLMEHLGG</sequence>
<dbReference type="eggNOG" id="COG1073">
    <property type="taxonomic scope" value="Bacteria"/>
</dbReference>
<dbReference type="PIRSF" id="PIRSF029171">
    <property type="entry name" value="Esterase_LipA"/>
    <property type="match status" value="1"/>
</dbReference>
<dbReference type="Proteomes" id="UP000182237">
    <property type="component" value="Chromosome I"/>
</dbReference>
<dbReference type="GO" id="GO:0016042">
    <property type="term" value="P:lipid catabolic process"/>
    <property type="evidence" value="ECO:0007669"/>
    <property type="project" value="InterPro"/>
</dbReference>
<dbReference type="GO" id="GO:0004806">
    <property type="term" value="F:triacylglycerol lipase activity"/>
    <property type="evidence" value="ECO:0007669"/>
    <property type="project" value="InterPro"/>
</dbReference>
<dbReference type="EMBL" id="LT629765">
    <property type="protein sequence ID" value="SDS07559.1"/>
    <property type="molecule type" value="Genomic_DNA"/>
</dbReference>
<dbReference type="InterPro" id="IPR029058">
    <property type="entry name" value="AB_hydrolase_fold"/>
</dbReference>
<dbReference type="RefSeq" id="WP_019194664.1">
    <property type="nucleotide sequence ID" value="NZ_LT629765.1"/>
</dbReference>
<dbReference type="Pfam" id="PF03583">
    <property type="entry name" value="LIP"/>
    <property type="match status" value="1"/>
</dbReference>
<accession>A0A1H1PAA5</accession>
<reference evidence="1 2" key="1">
    <citation type="submission" date="2016-10" db="EMBL/GenBank/DDBJ databases">
        <authorList>
            <person name="de Groot N.N."/>
        </authorList>
    </citation>
    <scope>NUCLEOTIDE SEQUENCE [LARGE SCALE GENOMIC DNA]</scope>
    <source>
        <strain evidence="1 2">DSM 45434</strain>
    </source>
</reference>
<organism evidence="1 2">
    <name type="scientific">Corynebacterium timonense</name>
    <dbReference type="NCBI Taxonomy" id="441500"/>
    <lineage>
        <taxon>Bacteria</taxon>
        <taxon>Bacillati</taxon>
        <taxon>Actinomycetota</taxon>
        <taxon>Actinomycetes</taxon>
        <taxon>Mycobacteriales</taxon>
        <taxon>Corynebacteriaceae</taxon>
        <taxon>Corynebacterium</taxon>
    </lineage>
</organism>
<keyword evidence="2" id="KW-1185">Reference proteome</keyword>
<dbReference type="Gene3D" id="3.40.50.1820">
    <property type="entry name" value="alpha/beta hydrolase"/>
    <property type="match status" value="1"/>
</dbReference>
<proteinExistence type="predicted"/>
<dbReference type="PANTHER" id="PTHR34853:SF1">
    <property type="entry name" value="LIPASE 5"/>
    <property type="match status" value="1"/>
</dbReference>
<dbReference type="SUPFAM" id="SSF53474">
    <property type="entry name" value="alpha/beta-Hydrolases"/>
    <property type="match status" value="1"/>
</dbReference>